<dbReference type="AlphaFoldDB" id="A0A0N5CQL5"/>
<dbReference type="PANTHER" id="PTHR10164">
    <property type="entry name" value="ISLET CELL AUTOANTIGEN 1"/>
    <property type="match status" value="1"/>
</dbReference>
<evidence type="ECO:0000313" key="4">
    <source>
        <dbReference type="WBParaSite" id="TCLT_0000251501-mRNA-1"/>
    </source>
</evidence>
<dbReference type="PROSITE" id="PS50870">
    <property type="entry name" value="AH"/>
    <property type="match status" value="1"/>
</dbReference>
<dbReference type="InterPro" id="IPR024114">
    <property type="entry name" value="Islet_autoAg_Ica1/Ica1-like"/>
</dbReference>
<evidence type="ECO:0000313" key="3">
    <source>
        <dbReference type="Proteomes" id="UP000276776"/>
    </source>
</evidence>
<reference evidence="2 3" key="2">
    <citation type="submission" date="2018-11" db="EMBL/GenBank/DDBJ databases">
        <authorList>
            <consortium name="Pathogen Informatics"/>
        </authorList>
    </citation>
    <scope>NUCLEOTIDE SEQUENCE [LARGE SCALE GENOMIC DNA]</scope>
</reference>
<keyword evidence="3" id="KW-1185">Reference proteome</keyword>
<feature type="domain" description="AH" evidence="1">
    <location>
        <begin position="50"/>
        <end position="253"/>
    </location>
</feature>
<sequence>MLMFCSGLNFDRFVDQFDEPTLNRVRQQYWTAKQLIRKTLGKKEDEYLLASDAEFDAKLTHFRCIQQTSERMLCCIDDYQHYLGELGEREFELSKVLKMEGEAEVTIVGRAMIAVSRALTVSAHHRLQIRSPLLKFFRELHVFSERAVSDCADTVNAAEKSRTEYRGSLLWMKRTSKELDPDAENALEKFRTAQAVVRRNKKRLDGLKLDTLQKVNLLAASRCHLFSQMLESYQKLIHNYFEQTALTFKKIYYSLSDHKQNNEFQILTDLNEPLIVTDDNDEKEIKNSKSESLIELDEREQELEQVIHDLESFNALGLLDSRLDSPLGLPEEAQNANDYDKSETTAEILLPIEASVPRKLPVANVPAIAPPPGWKPNSSQHLPNVVKLLSLNDETSENNCSSDLSRLMSSSSSSCDAATSKATITSQTLTMPSQLLDFPFDKNGFPNPFSESNNSNFDVSLNIAKLRLSSFLM</sequence>
<evidence type="ECO:0000259" key="1">
    <source>
        <dbReference type="PROSITE" id="PS50870"/>
    </source>
</evidence>
<dbReference type="EMBL" id="UYYF01000538">
    <property type="protein sequence ID" value="VDM98515.1"/>
    <property type="molecule type" value="Genomic_DNA"/>
</dbReference>
<dbReference type="WBParaSite" id="TCLT_0000251501-mRNA-1">
    <property type="protein sequence ID" value="TCLT_0000251501-mRNA-1"/>
    <property type="gene ID" value="TCLT_0000251501"/>
</dbReference>
<dbReference type="Gene3D" id="1.20.1270.60">
    <property type="entry name" value="Arfaptin homology (AH) domain/BAR domain"/>
    <property type="match status" value="1"/>
</dbReference>
<accession>A0A0N5CQL5</accession>
<dbReference type="STRING" id="103827.A0A0N5CQL5"/>
<gene>
    <name evidence="2" type="ORF">TCLT_LOCUS2516</name>
</gene>
<dbReference type="FunFam" id="1.20.1270.60:FF:000068">
    <property type="entry name" value="Islet cell autoantigen"/>
    <property type="match status" value="1"/>
</dbReference>
<dbReference type="OMA" id="LCCIDDY"/>
<dbReference type="InterPro" id="IPR027267">
    <property type="entry name" value="AH/BAR_dom_sf"/>
</dbReference>
<dbReference type="GO" id="GO:0005794">
    <property type="term" value="C:Golgi apparatus"/>
    <property type="evidence" value="ECO:0007669"/>
    <property type="project" value="TreeGrafter"/>
</dbReference>
<dbReference type="InterPro" id="IPR010504">
    <property type="entry name" value="AH_dom"/>
</dbReference>
<organism evidence="4">
    <name type="scientific">Thelazia callipaeda</name>
    <name type="common">Oriental eyeworm</name>
    <name type="synonym">Parasitic nematode</name>
    <dbReference type="NCBI Taxonomy" id="103827"/>
    <lineage>
        <taxon>Eukaryota</taxon>
        <taxon>Metazoa</taxon>
        <taxon>Ecdysozoa</taxon>
        <taxon>Nematoda</taxon>
        <taxon>Chromadorea</taxon>
        <taxon>Rhabditida</taxon>
        <taxon>Spirurina</taxon>
        <taxon>Spiruromorpha</taxon>
        <taxon>Thelazioidea</taxon>
        <taxon>Thelaziidae</taxon>
        <taxon>Thelazia</taxon>
    </lineage>
</organism>
<name>A0A0N5CQL5_THECL</name>
<dbReference type="GO" id="GO:0051049">
    <property type="term" value="P:regulation of transport"/>
    <property type="evidence" value="ECO:0007669"/>
    <property type="project" value="TreeGrafter"/>
</dbReference>
<dbReference type="OrthoDB" id="2126778at2759"/>
<reference evidence="4" key="1">
    <citation type="submission" date="2017-02" db="UniProtKB">
        <authorList>
            <consortium name="WormBaseParasite"/>
        </authorList>
    </citation>
    <scope>IDENTIFICATION</scope>
</reference>
<evidence type="ECO:0000313" key="2">
    <source>
        <dbReference type="EMBL" id="VDM98515.1"/>
    </source>
</evidence>
<dbReference type="SUPFAM" id="SSF103657">
    <property type="entry name" value="BAR/IMD domain-like"/>
    <property type="match status" value="1"/>
</dbReference>
<protein>
    <submittedName>
        <fullName evidence="4">AH domain-containing protein</fullName>
    </submittedName>
</protein>
<dbReference type="SMART" id="SM01015">
    <property type="entry name" value="Arfaptin"/>
    <property type="match status" value="1"/>
</dbReference>
<dbReference type="Proteomes" id="UP000276776">
    <property type="component" value="Unassembled WGS sequence"/>
</dbReference>
<dbReference type="PANTHER" id="PTHR10164:SF4">
    <property type="entry name" value="GH23156P"/>
    <property type="match status" value="1"/>
</dbReference>
<dbReference type="Pfam" id="PF06456">
    <property type="entry name" value="Arfaptin"/>
    <property type="match status" value="1"/>
</dbReference>
<proteinExistence type="predicted"/>
<dbReference type="GO" id="GO:0019904">
    <property type="term" value="F:protein domain specific binding"/>
    <property type="evidence" value="ECO:0007669"/>
    <property type="project" value="InterPro"/>
</dbReference>